<evidence type="ECO:0000256" key="2">
    <source>
        <dbReference type="ARBA" id="ARBA00022801"/>
    </source>
</evidence>
<dbReference type="InterPro" id="IPR002410">
    <property type="entry name" value="Peptidase_S33"/>
</dbReference>
<dbReference type="EMBL" id="JAJOMB010000020">
    <property type="protein sequence ID" value="MCD5315164.1"/>
    <property type="molecule type" value="Genomic_DNA"/>
</dbReference>
<dbReference type="Gene3D" id="3.40.50.1820">
    <property type="entry name" value="alpha/beta hydrolase"/>
    <property type="match status" value="1"/>
</dbReference>
<dbReference type="InterPro" id="IPR029058">
    <property type="entry name" value="AB_hydrolase_fold"/>
</dbReference>
<dbReference type="Pfam" id="PF00561">
    <property type="entry name" value="Abhydrolase_1"/>
    <property type="match status" value="1"/>
</dbReference>
<dbReference type="Proteomes" id="UP001138997">
    <property type="component" value="Unassembled WGS sequence"/>
</dbReference>
<evidence type="ECO:0000256" key="1">
    <source>
        <dbReference type="ARBA" id="ARBA00010088"/>
    </source>
</evidence>
<organism evidence="4 5">
    <name type="scientific">Kineosporia babensis</name>
    <dbReference type="NCBI Taxonomy" id="499548"/>
    <lineage>
        <taxon>Bacteria</taxon>
        <taxon>Bacillati</taxon>
        <taxon>Actinomycetota</taxon>
        <taxon>Actinomycetes</taxon>
        <taxon>Kineosporiales</taxon>
        <taxon>Kineosporiaceae</taxon>
        <taxon>Kineosporia</taxon>
    </lineage>
</organism>
<evidence type="ECO:0000259" key="3">
    <source>
        <dbReference type="Pfam" id="PF00561"/>
    </source>
</evidence>
<feature type="domain" description="AB hydrolase-1" evidence="3">
    <location>
        <begin position="50"/>
        <end position="205"/>
    </location>
</feature>
<dbReference type="PANTHER" id="PTHR43248:SF2">
    <property type="entry name" value="PROLYL AMINOPEPTIDASE"/>
    <property type="match status" value="1"/>
</dbReference>
<evidence type="ECO:0000313" key="4">
    <source>
        <dbReference type="EMBL" id="MCD5315164.1"/>
    </source>
</evidence>
<reference evidence="4" key="1">
    <citation type="submission" date="2021-11" db="EMBL/GenBank/DDBJ databases">
        <title>Streptomyces corallinus and Kineosporia corallina sp. nov., two new coral-derived marine actinobacteria.</title>
        <authorList>
            <person name="Buangrab K."/>
            <person name="Sutthacheep M."/>
            <person name="Yeemin T."/>
            <person name="Harunari E."/>
            <person name="Igarashi Y."/>
            <person name="Sripreechasak P."/>
            <person name="Kanchanasin P."/>
            <person name="Tanasupawat S."/>
            <person name="Phongsopitanun W."/>
        </authorList>
    </citation>
    <scope>NUCLEOTIDE SEQUENCE</scope>
    <source>
        <strain evidence="4">JCM 31032</strain>
    </source>
</reference>
<comment type="caution">
    <text evidence="4">The sequence shown here is derived from an EMBL/GenBank/DDBJ whole genome shotgun (WGS) entry which is preliminary data.</text>
</comment>
<accession>A0A9X1NJX8</accession>
<gene>
    <name evidence="4" type="ORF">LR394_30090</name>
</gene>
<dbReference type="GO" id="GO:0004177">
    <property type="term" value="F:aminopeptidase activity"/>
    <property type="evidence" value="ECO:0007669"/>
    <property type="project" value="UniProtKB-EC"/>
</dbReference>
<dbReference type="PRINTS" id="PR00793">
    <property type="entry name" value="PROAMNOPTASE"/>
</dbReference>
<dbReference type="RefSeq" id="WP_231447965.1">
    <property type="nucleotide sequence ID" value="NZ_JAJOMB010000020.1"/>
</dbReference>
<proteinExistence type="inferred from homology"/>
<keyword evidence="2 4" id="KW-0378">Hydrolase</keyword>
<dbReference type="AlphaFoldDB" id="A0A9X1NJX8"/>
<keyword evidence="5" id="KW-1185">Reference proteome</keyword>
<name>A0A9X1NJX8_9ACTN</name>
<comment type="similarity">
    <text evidence="1">Belongs to the peptidase S33 family.</text>
</comment>
<dbReference type="GO" id="GO:0006508">
    <property type="term" value="P:proteolysis"/>
    <property type="evidence" value="ECO:0007669"/>
    <property type="project" value="InterPro"/>
</dbReference>
<protein>
    <submittedName>
        <fullName evidence="4">Alpha/beta hydrolase</fullName>
    </submittedName>
</protein>
<dbReference type="InterPro" id="IPR000073">
    <property type="entry name" value="AB_hydrolase_1"/>
</dbReference>
<dbReference type="PANTHER" id="PTHR43248">
    <property type="entry name" value="2-SUCCINYL-6-HYDROXY-2,4-CYCLOHEXADIENE-1-CARBOXYLATE SYNTHASE"/>
    <property type="match status" value="1"/>
</dbReference>
<sequence length="429" mass="47736">MNVVEYPIPGAWVREFRVEVPLDWSNPSGPAIEVFVRELADPERRHDDLPLLTFLQGGPGGANPRPAPLGGWLAEALPHYRVVMVDQRGTGGSSPVDGGVISTFPDGRAAADYLLNFRADSIVRDLEHVRKTAYDGRKWATLAQSFGGWITLTYLSLAPEALKACYVCGGIPGTPPDPDEVYRRTFTRAADKTADFYRRYPQDVDTVGRIADLLGSGEIKLADGSPLSARRFQSLGGDLGFGPGHLRLHWLVSEGLRTDGRLTDGFLEQVLVKSSTAGNPLFWTLQESIYGHEGNGPFRWSAQRERERRPEFGEDQRPLLFTSEMAFPWMFEEFTALRPFKAAMDVLAEQAVWSPLYDLERLAGNEVPLAAAVYHDDLFVDEGLQRDTLSRLGNAQAWVTNEFEHDGIGSGRTFGRLREMVRDRGGELR</sequence>
<dbReference type="InterPro" id="IPR051601">
    <property type="entry name" value="Serine_prot/Carboxylest_S33"/>
</dbReference>
<dbReference type="SUPFAM" id="SSF53474">
    <property type="entry name" value="alpha/beta-Hydrolases"/>
    <property type="match status" value="1"/>
</dbReference>
<evidence type="ECO:0000313" key="5">
    <source>
        <dbReference type="Proteomes" id="UP001138997"/>
    </source>
</evidence>